<dbReference type="InterPro" id="IPR039537">
    <property type="entry name" value="Retrotran_Ty1/copia-like"/>
</dbReference>
<organism evidence="2 3">
    <name type="scientific">Striga hermonthica</name>
    <name type="common">Purple witchweed</name>
    <name type="synonym">Buchnera hermonthica</name>
    <dbReference type="NCBI Taxonomy" id="68872"/>
    <lineage>
        <taxon>Eukaryota</taxon>
        <taxon>Viridiplantae</taxon>
        <taxon>Streptophyta</taxon>
        <taxon>Embryophyta</taxon>
        <taxon>Tracheophyta</taxon>
        <taxon>Spermatophyta</taxon>
        <taxon>Magnoliopsida</taxon>
        <taxon>eudicotyledons</taxon>
        <taxon>Gunneridae</taxon>
        <taxon>Pentapetalae</taxon>
        <taxon>asterids</taxon>
        <taxon>lamiids</taxon>
        <taxon>Lamiales</taxon>
        <taxon>Orobanchaceae</taxon>
        <taxon>Buchnereae</taxon>
        <taxon>Striga</taxon>
    </lineage>
</organism>
<evidence type="ECO:0000313" key="3">
    <source>
        <dbReference type="Proteomes" id="UP001153555"/>
    </source>
</evidence>
<proteinExistence type="predicted"/>
<sequence>MLYDPLPSVSKAFSMVLTIERQRSVHNSYDKIDNVAMNVRSGGYGRGQINQGRGYVGRGGSWQSGRGRVLTATFIINRLPSALLNWISLFEKVYGKAPDYTRLKPFGCLAYAAKVSPLRSKFEYRGHKCIFLGLGPGKKGYQLYDMDSGDCFLERDVVFFEDTLESQPKEVVLPRVMEIDSPSEVDIPSTSETTMAPDGLRKELRKGRHLHGKVIIFVVNHTLFSLQKEYTPFTPIHTHYPQRFP</sequence>
<dbReference type="InterPro" id="IPR057670">
    <property type="entry name" value="SH3_retrovirus"/>
</dbReference>
<keyword evidence="3" id="KW-1185">Reference proteome</keyword>
<comment type="caution">
    <text evidence="2">The sequence shown here is derived from an EMBL/GenBank/DDBJ whole genome shotgun (WGS) entry which is preliminary data.</text>
</comment>
<dbReference type="OrthoDB" id="913290at2759"/>
<dbReference type="PANTHER" id="PTHR42648">
    <property type="entry name" value="TRANSPOSASE, PUTATIVE-RELATED"/>
    <property type="match status" value="1"/>
</dbReference>
<protein>
    <recommendedName>
        <fullName evidence="1">Retroviral polymerase SH3-like domain-containing protein</fullName>
    </recommendedName>
</protein>
<evidence type="ECO:0000259" key="1">
    <source>
        <dbReference type="Pfam" id="PF25597"/>
    </source>
</evidence>
<gene>
    <name evidence="2" type="ORF">SHERM_14056</name>
</gene>
<dbReference type="Pfam" id="PF25597">
    <property type="entry name" value="SH3_retrovirus"/>
    <property type="match status" value="1"/>
</dbReference>
<dbReference type="Proteomes" id="UP001153555">
    <property type="component" value="Unassembled WGS sequence"/>
</dbReference>
<evidence type="ECO:0000313" key="2">
    <source>
        <dbReference type="EMBL" id="CAA0813497.1"/>
    </source>
</evidence>
<name>A0A9N7MS38_STRHE</name>
<feature type="domain" description="Retroviral polymerase SH3-like" evidence="1">
    <location>
        <begin position="108"/>
        <end position="167"/>
    </location>
</feature>
<dbReference type="PANTHER" id="PTHR42648:SF31">
    <property type="entry name" value="RNA-DIRECTED DNA POLYMERASE"/>
    <property type="match status" value="1"/>
</dbReference>
<dbReference type="EMBL" id="CACSLK010011313">
    <property type="protein sequence ID" value="CAA0813497.1"/>
    <property type="molecule type" value="Genomic_DNA"/>
</dbReference>
<accession>A0A9N7MS38</accession>
<reference evidence="2" key="1">
    <citation type="submission" date="2019-12" db="EMBL/GenBank/DDBJ databases">
        <authorList>
            <person name="Scholes J."/>
        </authorList>
    </citation>
    <scope>NUCLEOTIDE SEQUENCE</scope>
</reference>
<dbReference type="AlphaFoldDB" id="A0A9N7MS38"/>